<dbReference type="STRING" id="163.SAMN04487775_10590"/>
<keyword evidence="6" id="KW-0411">Iron-sulfur</keyword>
<keyword evidence="7" id="KW-1133">Transmembrane helix</keyword>
<evidence type="ECO:0000256" key="5">
    <source>
        <dbReference type="ARBA" id="ARBA00023004"/>
    </source>
</evidence>
<keyword evidence="10" id="KW-1185">Reference proteome</keyword>
<name>A0A1H9EFH9_9SPIR</name>
<feature type="transmembrane region" description="Helical" evidence="7">
    <location>
        <begin position="131"/>
        <end position="152"/>
    </location>
</feature>
<dbReference type="AlphaFoldDB" id="A0A1H9EFH9"/>
<keyword evidence="1" id="KW-0813">Transport</keyword>
<dbReference type="InterPro" id="IPR051684">
    <property type="entry name" value="Electron_Trans/Redox"/>
</dbReference>
<dbReference type="EMBL" id="FOFU01000003">
    <property type="protein sequence ID" value="SEQ24385.1"/>
    <property type="molecule type" value="Genomic_DNA"/>
</dbReference>
<reference evidence="9 10" key="1">
    <citation type="submission" date="2016-10" db="EMBL/GenBank/DDBJ databases">
        <authorList>
            <person name="de Groot N.N."/>
        </authorList>
    </citation>
    <scope>NUCLEOTIDE SEQUENCE [LARGE SCALE GENOMIC DNA]</scope>
    <source>
        <strain evidence="9 10">B25</strain>
    </source>
</reference>
<dbReference type="Gene3D" id="3.30.70.20">
    <property type="match status" value="2"/>
</dbReference>
<dbReference type="PROSITE" id="PS00198">
    <property type="entry name" value="4FE4S_FER_1"/>
    <property type="match status" value="1"/>
</dbReference>
<evidence type="ECO:0000256" key="2">
    <source>
        <dbReference type="ARBA" id="ARBA00022485"/>
    </source>
</evidence>
<keyword evidence="3" id="KW-0479">Metal-binding</keyword>
<dbReference type="GO" id="GO:0046872">
    <property type="term" value="F:metal ion binding"/>
    <property type="evidence" value="ECO:0007669"/>
    <property type="project" value="UniProtKB-KW"/>
</dbReference>
<feature type="domain" description="4Fe-4S ferredoxin-type" evidence="8">
    <location>
        <begin position="256"/>
        <end position="288"/>
    </location>
</feature>
<keyword evidence="5" id="KW-0408">Iron</keyword>
<feature type="transmembrane region" description="Helical" evidence="7">
    <location>
        <begin position="191"/>
        <end position="211"/>
    </location>
</feature>
<feature type="transmembrane region" description="Helical" evidence="7">
    <location>
        <begin position="83"/>
        <end position="110"/>
    </location>
</feature>
<evidence type="ECO:0000313" key="9">
    <source>
        <dbReference type="EMBL" id="SEQ24385.1"/>
    </source>
</evidence>
<keyword evidence="7" id="KW-0472">Membrane</keyword>
<organism evidence="9 10">
    <name type="scientific">Treponema bryantii</name>
    <dbReference type="NCBI Taxonomy" id="163"/>
    <lineage>
        <taxon>Bacteria</taxon>
        <taxon>Pseudomonadati</taxon>
        <taxon>Spirochaetota</taxon>
        <taxon>Spirochaetia</taxon>
        <taxon>Spirochaetales</taxon>
        <taxon>Treponemataceae</taxon>
        <taxon>Treponema</taxon>
    </lineage>
</organism>
<evidence type="ECO:0000256" key="3">
    <source>
        <dbReference type="ARBA" id="ARBA00022723"/>
    </source>
</evidence>
<gene>
    <name evidence="9" type="ORF">SAMN04487977_103141</name>
</gene>
<sequence length="289" mass="32112">MKKRNSAELRREPNKIRLLIQLAFTAISNGYIKGFAKGQIFTGATKYLCVPGMNCYSCPGALGSCPIGALQATLNARQYKMSLYVLGLMTVFGTLLGRFVCGFLCPFGLIQDLLFKIPFVKKIRRLPGEKGLRWLRFVFLGIFVILLPLFVIDITGLGEPWFCKWICPVGTLEGGIPLVLLNNAMRGAAGFLFRWKLVILAVTLLSSIIIYRPFCRYVCPLGAVYGLFNKISLYRIKIDSQKCTGCNTCQKACHLDIPVWKNPDSMDCIRCGECKTACPHGAISTTVLK</sequence>
<evidence type="ECO:0000313" key="10">
    <source>
        <dbReference type="Proteomes" id="UP000182360"/>
    </source>
</evidence>
<keyword evidence="7" id="KW-0812">Transmembrane</keyword>
<evidence type="ECO:0000256" key="4">
    <source>
        <dbReference type="ARBA" id="ARBA00022982"/>
    </source>
</evidence>
<dbReference type="PANTHER" id="PTHR30176:SF3">
    <property type="entry name" value="FERREDOXIN-TYPE PROTEIN NAPH"/>
    <property type="match status" value="1"/>
</dbReference>
<evidence type="ECO:0000259" key="8">
    <source>
        <dbReference type="PROSITE" id="PS51379"/>
    </source>
</evidence>
<dbReference type="InterPro" id="IPR017896">
    <property type="entry name" value="4Fe4S_Fe-S-bd"/>
</dbReference>
<protein>
    <submittedName>
        <fullName evidence="9">4Fe-4S binding domain-containing protein</fullName>
    </submittedName>
</protein>
<dbReference type="OrthoDB" id="9806398at2"/>
<dbReference type="Pfam" id="PF12801">
    <property type="entry name" value="Fer4_5"/>
    <property type="match status" value="3"/>
</dbReference>
<keyword evidence="4" id="KW-0249">Electron transport</keyword>
<dbReference type="GO" id="GO:0005886">
    <property type="term" value="C:plasma membrane"/>
    <property type="evidence" value="ECO:0007669"/>
    <property type="project" value="TreeGrafter"/>
</dbReference>
<dbReference type="Pfam" id="PF00037">
    <property type="entry name" value="Fer4"/>
    <property type="match status" value="1"/>
</dbReference>
<dbReference type="InterPro" id="IPR017900">
    <property type="entry name" value="4Fe4S_Fe_S_CS"/>
</dbReference>
<dbReference type="GO" id="GO:0051539">
    <property type="term" value="F:4 iron, 4 sulfur cluster binding"/>
    <property type="evidence" value="ECO:0007669"/>
    <property type="project" value="UniProtKB-KW"/>
</dbReference>
<proteinExistence type="predicted"/>
<dbReference type="PROSITE" id="PS51379">
    <property type="entry name" value="4FE4S_FER_2"/>
    <property type="match status" value="2"/>
</dbReference>
<evidence type="ECO:0000256" key="7">
    <source>
        <dbReference type="SAM" id="Phobius"/>
    </source>
</evidence>
<dbReference type="Proteomes" id="UP000182360">
    <property type="component" value="Unassembled WGS sequence"/>
</dbReference>
<keyword evidence="2" id="KW-0004">4Fe-4S</keyword>
<accession>A0A1H9EFH9</accession>
<evidence type="ECO:0000256" key="1">
    <source>
        <dbReference type="ARBA" id="ARBA00022448"/>
    </source>
</evidence>
<evidence type="ECO:0000256" key="6">
    <source>
        <dbReference type="ARBA" id="ARBA00023014"/>
    </source>
</evidence>
<dbReference type="SUPFAM" id="SSF54862">
    <property type="entry name" value="4Fe-4S ferredoxins"/>
    <property type="match status" value="1"/>
</dbReference>
<dbReference type="RefSeq" id="WP_074642233.1">
    <property type="nucleotide sequence ID" value="NZ_FOFU01000003.1"/>
</dbReference>
<feature type="domain" description="4Fe-4S ferredoxin-type" evidence="8">
    <location>
        <begin position="234"/>
        <end position="253"/>
    </location>
</feature>
<dbReference type="PANTHER" id="PTHR30176">
    <property type="entry name" value="FERREDOXIN-TYPE PROTEIN NAPH"/>
    <property type="match status" value="1"/>
</dbReference>